<keyword evidence="5" id="KW-1185">Reference proteome</keyword>
<feature type="non-terminal residue" evidence="4">
    <location>
        <position position="215"/>
    </location>
</feature>
<keyword evidence="2 3" id="KW-0040">ANK repeat</keyword>
<organism evidence="4 5">
    <name type="scientific">Hypocrea virens (strain Gv29-8 / FGSC 10586)</name>
    <name type="common">Gliocladium virens</name>
    <name type="synonym">Trichoderma virens</name>
    <dbReference type="NCBI Taxonomy" id="413071"/>
    <lineage>
        <taxon>Eukaryota</taxon>
        <taxon>Fungi</taxon>
        <taxon>Dikarya</taxon>
        <taxon>Ascomycota</taxon>
        <taxon>Pezizomycotina</taxon>
        <taxon>Sordariomycetes</taxon>
        <taxon>Hypocreomycetidae</taxon>
        <taxon>Hypocreales</taxon>
        <taxon>Hypocreaceae</taxon>
        <taxon>Trichoderma</taxon>
    </lineage>
</organism>
<dbReference type="RefSeq" id="XP_013949605.1">
    <property type="nucleotide sequence ID" value="XM_014094130.1"/>
</dbReference>
<reference evidence="4 5" key="1">
    <citation type="journal article" date="2011" name="Genome Biol.">
        <title>Comparative genome sequence analysis underscores mycoparasitism as the ancestral life style of Trichoderma.</title>
        <authorList>
            <person name="Kubicek C.P."/>
            <person name="Herrera-Estrella A."/>
            <person name="Seidl-Seiboth V."/>
            <person name="Martinez D.A."/>
            <person name="Druzhinina I.S."/>
            <person name="Thon M."/>
            <person name="Zeilinger S."/>
            <person name="Casas-Flores S."/>
            <person name="Horwitz B.A."/>
            <person name="Mukherjee P.K."/>
            <person name="Mukherjee M."/>
            <person name="Kredics L."/>
            <person name="Alcaraz L.D."/>
            <person name="Aerts A."/>
            <person name="Antal Z."/>
            <person name="Atanasova L."/>
            <person name="Cervantes-Badillo M.G."/>
            <person name="Challacombe J."/>
            <person name="Chertkov O."/>
            <person name="McCluskey K."/>
            <person name="Coulpier F."/>
            <person name="Deshpande N."/>
            <person name="von Doehren H."/>
            <person name="Ebbole D.J."/>
            <person name="Esquivel-Naranjo E.U."/>
            <person name="Fekete E."/>
            <person name="Flipphi M."/>
            <person name="Glaser F."/>
            <person name="Gomez-Rodriguez E.Y."/>
            <person name="Gruber S."/>
            <person name="Han C."/>
            <person name="Henrissat B."/>
            <person name="Hermosa R."/>
            <person name="Hernandez-Onate M."/>
            <person name="Karaffa L."/>
            <person name="Kosti I."/>
            <person name="Le Crom S."/>
            <person name="Lindquist E."/>
            <person name="Lucas S."/>
            <person name="Luebeck M."/>
            <person name="Luebeck P.S."/>
            <person name="Margeot A."/>
            <person name="Metz B."/>
            <person name="Misra M."/>
            <person name="Nevalainen H."/>
            <person name="Omann M."/>
            <person name="Packer N."/>
            <person name="Perrone G."/>
            <person name="Uresti-Rivera E.E."/>
            <person name="Salamov A."/>
            <person name="Schmoll M."/>
            <person name="Seiboth B."/>
            <person name="Shapiro H."/>
            <person name="Sukno S."/>
            <person name="Tamayo-Ramos J.A."/>
            <person name="Tisch D."/>
            <person name="Wiest A."/>
            <person name="Wilkinson H.H."/>
            <person name="Zhang M."/>
            <person name="Coutinho P.M."/>
            <person name="Kenerley C.M."/>
            <person name="Monte E."/>
            <person name="Baker S.E."/>
            <person name="Grigoriev I.V."/>
        </authorList>
    </citation>
    <scope>NUCLEOTIDE SEQUENCE [LARGE SCALE GENOMIC DNA]</scope>
    <source>
        <strain evidence="5">Gv29-8 / FGSC 10586</strain>
    </source>
</reference>
<feature type="repeat" description="ANK" evidence="3">
    <location>
        <begin position="89"/>
        <end position="121"/>
    </location>
</feature>
<dbReference type="Proteomes" id="UP000007115">
    <property type="component" value="Unassembled WGS sequence"/>
</dbReference>
<dbReference type="InterPro" id="IPR036770">
    <property type="entry name" value="Ankyrin_rpt-contain_sf"/>
</dbReference>
<accession>G9NCI0</accession>
<comment type="caution">
    <text evidence="4">The sequence shown here is derived from an EMBL/GenBank/DDBJ whole genome shotgun (WGS) entry which is preliminary data.</text>
</comment>
<feature type="non-terminal residue" evidence="4">
    <location>
        <position position="1"/>
    </location>
</feature>
<feature type="repeat" description="ANK" evidence="3">
    <location>
        <begin position="156"/>
        <end position="188"/>
    </location>
</feature>
<keyword evidence="1" id="KW-0677">Repeat</keyword>
<feature type="repeat" description="ANK" evidence="3">
    <location>
        <begin position="189"/>
        <end position="215"/>
    </location>
</feature>
<dbReference type="Gene3D" id="1.25.40.20">
    <property type="entry name" value="Ankyrin repeat-containing domain"/>
    <property type="match status" value="3"/>
</dbReference>
<dbReference type="PRINTS" id="PR01415">
    <property type="entry name" value="ANKYRIN"/>
</dbReference>
<evidence type="ECO:0000313" key="5">
    <source>
        <dbReference type="Proteomes" id="UP000007115"/>
    </source>
</evidence>
<dbReference type="PROSITE" id="PS50297">
    <property type="entry name" value="ANK_REP_REGION"/>
    <property type="match status" value="4"/>
</dbReference>
<dbReference type="OrthoDB" id="20872at2759"/>
<dbReference type="eggNOG" id="KOG4177">
    <property type="taxonomic scope" value="Eukaryota"/>
</dbReference>
<dbReference type="STRING" id="413071.G9NCI0"/>
<dbReference type="VEuPathDB" id="FungiDB:TRIVIDRAFT_130245"/>
<protein>
    <submittedName>
        <fullName evidence="4">Uncharacterized protein</fullName>
    </submittedName>
</protein>
<name>G9NCI0_HYPVG</name>
<proteinExistence type="predicted"/>
<evidence type="ECO:0000313" key="4">
    <source>
        <dbReference type="EMBL" id="EHK15404.1"/>
    </source>
</evidence>
<evidence type="ECO:0000256" key="3">
    <source>
        <dbReference type="PROSITE-ProRule" id="PRU00023"/>
    </source>
</evidence>
<dbReference type="SMART" id="SM00248">
    <property type="entry name" value="ANK"/>
    <property type="match status" value="5"/>
</dbReference>
<dbReference type="HOGENOM" id="CLU_1286014_0_0_1"/>
<dbReference type="PANTHER" id="PTHR24198">
    <property type="entry name" value="ANKYRIN REPEAT AND PROTEIN KINASE DOMAIN-CONTAINING PROTEIN"/>
    <property type="match status" value="1"/>
</dbReference>
<dbReference type="InterPro" id="IPR002110">
    <property type="entry name" value="Ankyrin_rpt"/>
</dbReference>
<feature type="repeat" description="ANK" evidence="3">
    <location>
        <begin position="122"/>
        <end position="155"/>
    </location>
</feature>
<dbReference type="EMBL" id="ABDF02000092">
    <property type="protein sequence ID" value="EHK15404.1"/>
    <property type="molecule type" value="Genomic_DNA"/>
</dbReference>
<gene>
    <name evidence="4" type="ORF">TRIVIDRAFT_130245</name>
</gene>
<dbReference type="PANTHER" id="PTHR24198:SF165">
    <property type="entry name" value="ANKYRIN REPEAT-CONTAINING PROTEIN-RELATED"/>
    <property type="match status" value="1"/>
</dbReference>
<dbReference type="SUPFAM" id="SSF48403">
    <property type="entry name" value="Ankyrin repeat"/>
    <property type="match status" value="1"/>
</dbReference>
<feature type="repeat" description="ANK" evidence="3">
    <location>
        <begin position="30"/>
        <end position="62"/>
    </location>
</feature>
<dbReference type="OMA" id="MWESVIN"/>
<evidence type="ECO:0000256" key="1">
    <source>
        <dbReference type="ARBA" id="ARBA00022737"/>
    </source>
</evidence>
<dbReference type="InParanoid" id="G9NCI0"/>
<dbReference type="AlphaFoldDB" id="G9NCI0"/>
<dbReference type="GeneID" id="25787493"/>
<dbReference type="Pfam" id="PF12796">
    <property type="entry name" value="Ank_2"/>
    <property type="match status" value="2"/>
</dbReference>
<sequence>AAENGHLGIVRRLIDAERPDYSALNCQNSLGISPLMLACSNGHTSVAKFLLEQNASVMLQDRCQETAVHHALHPDGEDLAMLILKHPDLGERALHFAAANGHIQIVELLLSLRAERDPVNGNGQTPLALAALKGEAEISVEWLMRHGADGNTRDLVGDTPLIKAAMKGLDKTVSALLSHGCNAELVNKEGRTALHFAAKSGHVAIGIKLLEKHKK</sequence>
<evidence type="ECO:0000256" key="2">
    <source>
        <dbReference type="ARBA" id="ARBA00023043"/>
    </source>
</evidence>
<dbReference type="PROSITE" id="PS50088">
    <property type="entry name" value="ANK_REPEAT"/>
    <property type="match status" value="5"/>
</dbReference>
<dbReference type="Pfam" id="PF13637">
    <property type="entry name" value="Ank_4"/>
    <property type="match status" value="1"/>
</dbReference>